<feature type="transmembrane region" description="Helical" evidence="11">
    <location>
        <begin position="1714"/>
        <end position="1737"/>
    </location>
</feature>
<dbReference type="InterPro" id="IPR003593">
    <property type="entry name" value="AAA+_ATPase"/>
</dbReference>
<evidence type="ECO:0000313" key="14">
    <source>
        <dbReference type="Proteomes" id="UP000038009"/>
    </source>
</evidence>
<feature type="transmembrane region" description="Helical" evidence="11">
    <location>
        <begin position="526"/>
        <end position="547"/>
    </location>
</feature>
<dbReference type="PANTHER" id="PTHR19229:SF262">
    <property type="entry name" value="TRANSPORTER, PUTATIVE-RELATED"/>
    <property type="match status" value="1"/>
</dbReference>
<feature type="compositionally biased region" description="Basic and acidic residues" evidence="10">
    <location>
        <begin position="2618"/>
        <end position="2628"/>
    </location>
</feature>
<dbReference type="InterPro" id="IPR017871">
    <property type="entry name" value="ABC_transporter-like_CS"/>
</dbReference>
<dbReference type="FunFam" id="3.40.50.300:FF:000335">
    <property type="entry name" value="ATP binding cassette subfamily A member 5"/>
    <property type="match status" value="1"/>
</dbReference>
<feature type="transmembrane region" description="Helical" evidence="11">
    <location>
        <begin position="1681"/>
        <end position="1702"/>
    </location>
</feature>
<dbReference type="Proteomes" id="UP000038009">
    <property type="component" value="Unassembled WGS sequence"/>
</dbReference>
<feature type="region of interest" description="Disordered" evidence="10">
    <location>
        <begin position="1"/>
        <end position="38"/>
    </location>
</feature>
<feature type="transmembrane region" description="Helical" evidence="11">
    <location>
        <begin position="576"/>
        <end position="604"/>
    </location>
</feature>
<dbReference type="SMART" id="SM00382">
    <property type="entry name" value="AAA"/>
    <property type="match status" value="2"/>
</dbReference>
<evidence type="ECO:0000256" key="1">
    <source>
        <dbReference type="ARBA" id="ARBA00004141"/>
    </source>
</evidence>
<dbReference type="InterPro" id="IPR003439">
    <property type="entry name" value="ABC_transporter-like_ATP-bd"/>
</dbReference>
<feature type="transmembrane region" description="Helical" evidence="11">
    <location>
        <begin position="708"/>
        <end position="732"/>
    </location>
</feature>
<evidence type="ECO:0000256" key="8">
    <source>
        <dbReference type="ARBA" id="ARBA00023136"/>
    </source>
</evidence>
<evidence type="ECO:0000256" key="6">
    <source>
        <dbReference type="ARBA" id="ARBA00022840"/>
    </source>
</evidence>
<feature type="compositionally biased region" description="Polar residues" evidence="10">
    <location>
        <begin position="2336"/>
        <end position="2350"/>
    </location>
</feature>
<dbReference type="InterPro" id="IPR027417">
    <property type="entry name" value="P-loop_NTPase"/>
</dbReference>
<name>A0A0N0P6B9_LEPSE</name>
<dbReference type="EMBL" id="LJSK01000087">
    <property type="protein sequence ID" value="KPI87456.1"/>
    <property type="molecule type" value="Genomic_DNA"/>
</dbReference>
<feature type="coiled-coil region" evidence="9">
    <location>
        <begin position="177"/>
        <end position="204"/>
    </location>
</feature>
<keyword evidence="6" id="KW-0067">ATP-binding</keyword>
<feature type="region of interest" description="Disordered" evidence="10">
    <location>
        <begin position="2330"/>
        <end position="2367"/>
    </location>
</feature>
<evidence type="ECO:0000256" key="4">
    <source>
        <dbReference type="ARBA" id="ARBA00022692"/>
    </source>
</evidence>
<feature type="transmembrane region" description="Helical" evidence="11">
    <location>
        <begin position="198"/>
        <end position="222"/>
    </location>
</feature>
<evidence type="ECO:0000256" key="5">
    <source>
        <dbReference type="ARBA" id="ARBA00022741"/>
    </source>
</evidence>
<feature type="region of interest" description="Disordered" evidence="10">
    <location>
        <begin position="1893"/>
        <end position="1942"/>
    </location>
</feature>
<dbReference type="InterPro" id="IPR013525">
    <property type="entry name" value="ABC2_TM"/>
</dbReference>
<keyword evidence="4 11" id="KW-0812">Transmembrane</keyword>
<evidence type="ECO:0000256" key="2">
    <source>
        <dbReference type="ARBA" id="ARBA00008869"/>
    </source>
</evidence>
<keyword evidence="9" id="KW-0175">Coiled coil</keyword>
<dbReference type="Pfam" id="PF00005">
    <property type="entry name" value="ABC_tran"/>
    <property type="match status" value="2"/>
</dbReference>
<feature type="region of interest" description="Disordered" evidence="10">
    <location>
        <begin position="2030"/>
        <end position="2060"/>
    </location>
</feature>
<keyword evidence="5" id="KW-0547">Nucleotide-binding</keyword>
<dbReference type="GO" id="GO:0016887">
    <property type="term" value="F:ATP hydrolysis activity"/>
    <property type="evidence" value="ECO:0007669"/>
    <property type="project" value="InterPro"/>
</dbReference>
<feature type="transmembrane region" description="Helical" evidence="11">
    <location>
        <begin position="610"/>
        <end position="634"/>
    </location>
</feature>
<dbReference type="SUPFAM" id="SSF52540">
    <property type="entry name" value="P-loop containing nucleoside triphosphate hydrolases"/>
    <property type="match status" value="2"/>
</dbReference>
<dbReference type="GO" id="GO:0016020">
    <property type="term" value="C:membrane"/>
    <property type="evidence" value="ECO:0007669"/>
    <property type="project" value="UniProtKB-SubCell"/>
</dbReference>
<feature type="transmembrane region" description="Helical" evidence="11">
    <location>
        <begin position="1643"/>
        <end position="1669"/>
    </location>
</feature>
<evidence type="ECO:0000256" key="9">
    <source>
        <dbReference type="SAM" id="Coils"/>
    </source>
</evidence>
<evidence type="ECO:0000259" key="12">
    <source>
        <dbReference type="PROSITE" id="PS50893"/>
    </source>
</evidence>
<dbReference type="OrthoDB" id="261977at2759"/>
<comment type="similarity">
    <text evidence="2">Belongs to the ABC transporter superfamily. ABCA family.</text>
</comment>
<feature type="region of interest" description="Disordered" evidence="10">
    <location>
        <begin position="756"/>
        <end position="830"/>
    </location>
</feature>
<dbReference type="GO" id="GO:0140359">
    <property type="term" value="F:ABC-type transporter activity"/>
    <property type="evidence" value="ECO:0007669"/>
    <property type="project" value="InterPro"/>
</dbReference>
<feature type="transmembrane region" description="Helical" evidence="11">
    <location>
        <begin position="1419"/>
        <end position="1440"/>
    </location>
</feature>
<feature type="region of interest" description="Disordered" evidence="10">
    <location>
        <begin position="1302"/>
        <end position="1360"/>
    </location>
</feature>
<dbReference type="PANTHER" id="PTHR19229">
    <property type="entry name" value="ATP-BINDING CASSETTE TRANSPORTER SUBFAMILY A ABCA"/>
    <property type="match status" value="1"/>
</dbReference>
<evidence type="ECO:0000256" key="10">
    <source>
        <dbReference type="SAM" id="MobiDB-lite"/>
    </source>
</evidence>
<feature type="domain" description="ABC transporter" evidence="12">
    <location>
        <begin position="2087"/>
        <end position="2318"/>
    </location>
</feature>
<keyword evidence="7 11" id="KW-1133">Transmembrane helix</keyword>
<feature type="region of interest" description="Disordered" evidence="10">
    <location>
        <begin position="2527"/>
        <end position="2568"/>
    </location>
</feature>
<keyword evidence="8 11" id="KW-0472">Membrane</keyword>
<feature type="transmembrane region" description="Helical" evidence="11">
    <location>
        <begin position="646"/>
        <end position="672"/>
    </location>
</feature>
<feature type="compositionally biased region" description="Low complexity" evidence="10">
    <location>
        <begin position="1336"/>
        <end position="1347"/>
    </location>
</feature>
<reference evidence="13 14" key="1">
    <citation type="journal article" date="2015" name="PLoS Pathog.">
        <title>Leptomonas seymouri: Adaptations to the Dixenous Life Cycle Analyzed by Genome Sequencing, Transcriptome Profiling and Co-infection with Leishmania donovani.</title>
        <authorList>
            <person name="Kraeva N."/>
            <person name="Butenko A."/>
            <person name="Hlavacova J."/>
            <person name="Kostygov A."/>
            <person name="Myskova J."/>
            <person name="Grybchuk D."/>
            <person name="Lestinova T."/>
            <person name="Votypka J."/>
            <person name="Volf P."/>
            <person name="Opperdoes F."/>
            <person name="Flegontov P."/>
            <person name="Lukes J."/>
            <person name="Yurchenko V."/>
        </authorList>
    </citation>
    <scope>NUCLEOTIDE SEQUENCE [LARGE SCALE GENOMIC DNA]</scope>
    <source>
        <strain evidence="13 14">ATCC 30220</strain>
    </source>
</reference>
<dbReference type="FunFam" id="3.40.50.300:FF:000933">
    <property type="entry name" value="ABC transporter A family member 7"/>
    <property type="match status" value="1"/>
</dbReference>
<dbReference type="Gene3D" id="3.40.50.300">
    <property type="entry name" value="P-loop containing nucleotide triphosphate hydrolases"/>
    <property type="match status" value="2"/>
</dbReference>
<evidence type="ECO:0000256" key="7">
    <source>
        <dbReference type="ARBA" id="ARBA00022989"/>
    </source>
</evidence>
<organism evidence="13 14">
    <name type="scientific">Leptomonas seymouri</name>
    <dbReference type="NCBI Taxonomy" id="5684"/>
    <lineage>
        <taxon>Eukaryota</taxon>
        <taxon>Discoba</taxon>
        <taxon>Euglenozoa</taxon>
        <taxon>Kinetoplastea</taxon>
        <taxon>Metakinetoplastina</taxon>
        <taxon>Trypanosomatida</taxon>
        <taxon>Trypanosomatidae</taxon>
        <taxon>Leishmaniinae</taxon>
        <taxon>Leptomonas</taxon>
    </lineage>
</organism>
<dbReference type="CDD" id="cd03263">
    <property type="entry name" value="ABC_subfamily_A"/>
    <property type="match status" value="2"/>
</dbReference>
<evidence type="ECO:0000313" key="13">
    <source>
        <dbReference type="EMBL" id="KPI87456.1"/>
    </source>
</evidence>
<keyword evidence="14" id="KW-1185">Reference proteome</keyword>
<dbReference type="Pfam" id="PF12698">
    <property type="entry name" value="ABC2_membrane_3"/>
    <property type="match status" value="2"/>
</dbReference>
<feature type="compositionally biased region" description="Polar residues" evidence="10">
    <location>
        <begin position="2548"/>
        <end position="2558"/>
    </location>
</feature>
<keyword evidence="3" id="KW-0813">Transport</keyword>
<dbReference type="GO" id="GO:0005524">
    <property type="term" value="F:ATP binding"/>
    <property type="evidence" value="ECO:0007669"/>
    <property type="project" value="UniProtKB-KW"/>
</dbReference>
<feature type="compositionally biased region" description="Polar residues" evidence="10">
    <location>
        <begin position="771"/>
        <end position="780"/>
    </location>
</feature>
<protein>
    <submittedName>
        <fullName evidence="13">ABC1 transporter-like protein</fullName>
    </submittedName>
</protein>
<feature type="compositionally biased region" description="Polar residues" evidence="10">
    <location>
        <begin position="1"/>
        <end position="10"/>
    </location>
</feature>
<feature type="domain" description="ABC transporter" evidence="12">
    <location>
        <begin position="842"/>
        <end position="1075"/>
    </location>
</feature>
<comment type="caution">
    <text evidence="13">The sequence shown here is derived from an EMBL/GenBank/DDBJ whole genome shotgun (WGS) entry which is preliminary data.</text>
</comment>
<feature type="compositionally biased region" description="Basic and acidic residues" evidence="10">
    <location>
        <begin position="2030"/>
        <end position="2042"/>
    </location>
</feature>
<dbReference type="VEuPathDB" id="TriTrypDB:Lsey_0087_0030"/>
<feature type="transmembrane region" description="Helical" evidence="11">
    <location>
        <begin position="1597"/>
        <end position="1623"/>
    </location>
</feature>
<proteinExistence type="inferred from homology"/>
<evidence type="ECO:0000256" key="3">
    <source>
        <dbReference type="ARBA" id="ARBA00022448"/>
    </source>
</evidence>
<accession>A0A0N0P6B9</accession>
<sequence length="2628" mass="288655">MSHRTGSLKGNGSKGHGTDTIGAVHRPTPPPHNSDGDISFSVVNLSTPTPEAENANSHAAAAAATAATVGHGLPVFANEEELQSVEPPPRRRSQRVRFAINTDEDATPPHEGNTHDHNAGAAVPYGTGNTPDVSGNVLFNTGDDIFDFPMVDSITIDAENETFEPYSVITKTDGVHISLLTQLLALLERTYEQYRRQAISLAAEIITPLLFVALIIILNVAFGMETIKETNYASRKLFSYHLNSLDYQTYLCYNDTTKPINGLKSCSGLFVQPVCDGDESGIPVHGLCYPSYYRSINLVLTQYVTSMLGHFIAIPTLDSIIVHQWIAKKAGLAADSRTRTSLAALSNVGLGVSATTRYDSISYSGKLYFAPAANVPEALLNYIRSQSEMFDYVYGGTFETVAEALKTIKSSTATQQSLDSIWGLIIINDITDSFDVQIRLQPSALPTLLPTVSVKYRNGFNPDGTDMYLASGFVSLQKVLYDYFYSTKERNGDLPNVKSGTLSKYGAENLYTLAASFPALKSKNPYLLNFASSLVAFIMVLSFLFPFSQMTKRLVLEKELRIRESMFIMGLKRHAFWLNFFLVSFLEYVLICLLLTILLCAVVATRSCPFTIFLILLLYSLTLIPLSGLLSTFFSKARMAALMSPLIYFILSMLIFAMGSAVRGAIIGLSVLSSTGLAILMTNVFEAEAGSGFHTDDFYSPLFNAKPYIIMVMLACDVVLYMLLMLYFDLVLPQESGTHKHPLFFVKEPYSHWKQKRRAAASTQKKKQSAVNNSSTQSNVPVPEHSSDGPQVSNEDSELPFKASNMHGQSGASPSLGDPPNCPFDASVSRDPLTGAKKAVGVRIESLSKYFVRNGEKFAAVKDLSWNMYRGEISVLLGPNGAGKSTTINMITGMLPTDKGDCFIEGHSVTKETSQARHEIGYCPQHNILWPDLTCREHLEFYGKIKGLRGADLENAVVDILRAVDLEEKIDTIPTFLSGGQKRKLSVAIAFVGRNRVVLLDEPTAGMDPAARRHTWSLLRVMAEHHTIILTTHYMDEADLLGSNVAIVNGGSLQCSGTTQFLRSYVGVGYTVHFDLSPIVTVSDEERQRKVKAVWALLDEVVMRHLTGATLVLQTDAEVEYEMHQQAEARIPEFLKELESRGNRQLGVRGYSLKAPTLEDVFMRVVECQIPTRASQPQAPISNTMHSFHGRPLSFLARKLSNIRTGGEAADVGGAANNGSSQLVSHSLTFPPLQRRMSRASRCFFNDETKLNYAVDSETSEDSDNNNPLGSIISLSNFVKSPNNLSGYSVCRAASGSYDNACNNTTNNNKNVSSTAMDGGGESREPCAQSLLSGETPKTAKAGAAGAHSTLKNDGGASTIPAEENAVHNEAFLYKHVTDRHLDQVWASRSISRHSQLWALQLRGMMYKRFFCAIRDRRLLFFQIICPVLCILLAMLLQLVKNKNSGTVYFSPAAFMQRTSMPVSSCTNYYGPLASISNMLSSVNDVEVTDPNFISGEDLSYALLDTWHAHKNGRYIALQCGDPDLQTFLSATYSESLGSRSTFTILYNTSSHNSLPIALHTAYAMAYYAGLGNASPTFKMSVTSLPESKQSSTTRNAIAGILIGVIVLIPFTFLPANPVAWVVKEYETRARHLQTVSGLRYLIYWAGNFLFDFTSYLVTIALVIIIFVIFQRSEYIGYTSIGPTIVGFVLYGICYCWMAYMVSFMFSEHTTAQIAVLGFSFLSGFLCVMLVFVLSLMNKTLAASDTLRCIFRLLPPFAIGEVILNLALFEQKEMSDTTLNEWSMSITLWPFIYMIIETPIFAAVTLLWDHPNRCAVLERLRTSLRSCCGGHSHKKTEEVMHVQKDLTSCDTKGQAGGACAVPSANQLRAHVLQAYNSKPGNPSSEFGHSTFTSSTNINMPLTTTSSNVEPISEERAGSSISRLHPRASSSEYSGRDGENRQGNSFVALAPVPTASGSRMARTATASAAPMQSFLRQRSMSASAMTHMSSSMPLSLEFLYSPPQWFASDGACLQEEDGDVKEERNAVYSEERSYQEKMHDTKHGSTPTRTLTNPNRSKDHGGAVVQQTADNLHPSTDSTSQQMNADAIRVVDLRKVYDTPHKVAVSNLTFSVMHGEVFGFLGTNGAGKSSAISILTQEQPPTSGRAYVCGHDVMRDSFVAASCLGYCPQFDACLDLLTVEEHLRLYSLVRGVPTDRVESLVTSLLTICNLTEYRSVLSIDLSGGNRRKLSVAIALIGAPKVICLDEPTAGLDPLARRLMWRALDRVSRKCSVVLTTHHLEEVEALADCVGIMVDGSLRCFGDLPHLKHKYARSAYELTLCVSATARKRAVERREKAGQQSTETATASSRRCSGSAALPNSAGGSNGTANTSFLRNRHGSFAYAGTDRIDTTDDIFQFMLRHFPSALLVDAFNNERFVYTLPATRDVVDAMQRLQSQQQRRGSISFCNKSGTFGFASSVHSSLHNPIVRLSDVFEKLRSAQDVLGITEYSVSQVSLEQVFLRVCGTTEEARKAHWASFSMGANESTSFYHAGPSSSSLSRHHTRRQQQRNPHNSSASLNNGCHAPAAADAPTPYRRCHSAYAMGGVHTRVTFSEYRRQRAVMRLRTEAEMPNSTPSEVQHFTEPDHEGLP</sequence>
<comment type="subcellular location">
    <subcellularLocation>
        <location evidence="1">Membrane</location>
        <topology evidence="1">Multi-pass membrane protein</topology>
    </subcellularLocation>
</comment>
<feature type="region of interest" description="Disordered" evidence="10">
    <location>
        <begin position="2604"/>
        <end position="2628"/>
    </location>
</feature>
<dbReference type="GO" id="GO:0005319">
    <property type="term" value="F:lipid transporter activity"/>
    <property type="evidence" value="ECO:0007669"/>
    <property type="project" value="TreeGrafter"/>
</dbReference>
<feature type="compositionally biased region" description="Polar residues" evidence="10">
    <location>
        <begin position="2043"/>
        <end position="2054"/>
    </location>
</feature>
<gene>
    <name evidence="13" type="ORF">ABL78_3445</name>
</gene>
<dbReference type="InterPro" id="IPR026082">
    <property type="entry name" value="ABCA"/>
</dbReference>
<feature type="compositionally biased region" description="Basic residues" evidence="10">
    <location>
        <begin position="756"/>
        <end position="768"/>
    </location>
</feature>
<dbReference type="PROSITE" id="PS00211">
    <property type="entry name" value="ABC_TRANSPORTER_1"/>
    <property type="match status" value="2"/>
</dbReference>
<dbReference type="OMA" id="SWNMYRG"/>
<feature type="transmembrane region" description="Helical" evidence="11">
    <location>
        <begin position="1788"/>
        <end position="1808"/>
    </location>
</feature>
<dbReference type="PROSITE" id="PS50893">
    <property type="entry name" value="ABC_TRANSPORTER_2"/>
    <property type="match status" value="2"/>
</dbReference>
<feature type="compositionally biased region" description="Polar residues" evidence="10">
    <location>
        <begin position="1893"/>
        <end position="1909"/>
    </location>
</feature>
<evidence type="ECO:0000256" key="11">
    <source>
        <dbReference type="SAM" id="Phobius"/>
    </source>
</evidence>